<sequence>MLFTYSLFVSRCVLERISSQQNFNKRKKYKGLFEKFEQPFVVFFID</sequence>
<name>A0ABP2GUV9_VIBOR</name>
<protein>
    <submittedName>
        <fullName evidence="1">Uncharacterized protein</fullName>
    </submittedName>
</protein>
<keyword evidence="2" id="KW-1185">Reference proteome</keyword>
<evidence type="ECO:0000313" key="2">
    <source>
        <dbReference type="Proteomes" id="UP000003515"/>
    </source>
</evidence>
<accession>A0ABP2GUV9</accession>
<gene>
    <name evidence="1" type="ORF">VIA_002368</name>
</gene>
<dbReference type="EMBL" id="ACZV01000005">
    <property type="protein sequence ID" value="EEX91726.1"/>
    <property type="molecule type" value="Genomic_DNA"/>
</dbReference>
<proteinExistence type="predicted"/>
<evidence type="ECO:0000313" key="1">
    <source>
        <dbReference type="EMBL" id="EEX91726.1"/>
    </source>
</evidence>
<reference evidence="1 2" key="1">
    <citation type="submission" date="2009-10" db="EMBL/GenBank/DDBJ databases">
        <authorList>
            <consortium name="Los Alamos National Laboratory (LANL)"/>
            <consortium name="National Microbial Pathogen Data Resource (NMPDR)"/>
            <person name="Munk A.C."/>
            <person name="Chertkov O."/>
            <person name="Tapia R."/>
            <person name="Green L."/>
            <person name="Rogers Y."/>
            <person name="Detter J.C."/>
            <person name="Bruce D."/>
            <person name="Brettin T.S."/>
            <person name="Colwell R.R."/>
            <person name="Huq A."/>
            <person name="Grim C.J."/>
            <person name="Hasan N.A."/>
            <person name="Bartels D."/>
            <person name="Vonstein V."/>
        </authorList>
    </citation>
    <scope>NUCLEOTIDE SEQUENCE [LARGE SCALE GENOMIC DNA]</scope>
    <source>
        <strain evidence="1 2">CIP 102891</strain>
    </source>
</reference>
<comment type="caution">
    <text evidence="1">The sequence shown here is derived from an EMBL/GenBank/DDBJ whole genome shotgun (WGS) entry which is preliminary data.</text>
</comment>
<organism evidence="1 2">
    <name type="scientific">Vibrio orientalis CIP 102891 = ATCC 33934</name>
    <dbReference type="NCBI Taxonomy" id="675816"/>
    <lineage>
        <taxon>Bacteria</taxon>
        <taxon>Pseudomonadati</taxon>
        <taxon>Pseudomonadota</taxon>
        <taxon>Gammaproteobacteria</taxon>
        <taxon>Vibrionales</taxon>
        <taxon>Vibrionaceae</taxon>
        <taxon>Vibrio</taxon>
        <taxon>Vibrio oreintalis group</taxon>
    </lineage>
</organism>
<dbReference type="Proteomes" id="UP000003515">
    <property type="component" value="Unassembled WGS sequence"/>
</dbReference>